<organism evidence="3 4">
    <name type="scientific">Bacteroides acidifaciens</name>
    <dbReference type="NCBI Taxonomy" id="85831"/>
    <lineage>
        <taxon>Bacteria</taxon>
        <taxon>Pseudomonadati</taxon>
        <taxon>Bacteroidota</taxon>
        <taxon>Bacteroidia</taxon>
        <taxon>Bacteroidales</taxon>
        <taxon>Bacteroidaceae</taxon>
        <taxon>Bacteroides</taxon>
    </lineage>
</organism>
<evidence type="ECO:0000313" key="5">
    <source>
        <dbReference type="Proteomes" id="UP000491181"/>
    </source>
</evidence>
<evidence type="ECO:0000313" key="4">
    <source>
        <dbReference type="Proteomes" id="UP000298073"/>
    </source>
</evidence>
<dbReference type="SMART" id="SM00671">
    <property type="entry name" value="SEL1"/>
    <property type="match status" value="5"/>
</dbReference>
<gene>
    <name evidence="2" type="primary">esiB_6</name>
    <name evidence="3" type="ORF">E4T97_09590</name>
    <name evidence="2" type="ORF">IMSAGC001_03757</name>
</gene>
<feature type="signal peptide" evidence="1">
    <location>
        <begin position="1"/>
        <end position="21"/>
    </location>
</feature>
<comment type="caution">
    <text evidence="3">The sequence shown here is derived from an EMBL/GenBank/DDBJ whole genome shotgun (WGS) entry which is preliminary data.</text>
</comment>
<evidence type="ECO:0000313" key="3">
    <source>
        <dbReference type="EMBL" id="TFU49627.1"/>
    </source>
</evidence>
<dbReference type="PANTHER" id="PTHR11102:SF160">
    <property type="entry name" value="ERAD-ASSOCIATED E3 UBIQUITIN-PROTEIN LIGASE COMPONENT HRD3"/>
    <property type="match status" value="1"/>
</dbReference>
<evidence type="ECO:0000313" key="2">
    <source>
        <dbReference type="EMBL" id="GFH88315.1"/>
    </source>
</evidence>
<dbReference type="Gene3D" id="1.25.40.10">
    <property type="entry name" value="Tetratricopeptide repeat domain"/>
    <property type="match status" value="2"/>
</dbReference>
<dbReference type="OrthoDB" id="1045962at2"/>
<dbReference type="InterPro" id="IPR050767">
    <property type="entry name" value="Sel1_AlgK"/>
</dbReference>
<keyword evidence="1" id="KW-0732">Signal</keyword>
<reference evidence="3 4" key="1">
    <citation type="submission" date="2019-03" db="EMBL/GenBank/DDBJ databases">
        <title>Diversity of the mouse oral microbiome.</title>
        <authorList>
            <person name="Joseph S."/>
            <person name="Aduse-Opoku J."/>
            <person name="Curtis M."/>
            <person name="Wade W."/>
            <person name="Hashim A."/>
        </authorList>
    </citation>
    <scope>NUCLEOTIDE SEQUENCE [LARGE SCALE GENOMIC DNA]</scope>
    <source>
        <strain evidence="3 4">P2318</strain>
    </source>
</reference>
<dbReference type="SUPFAM" id="SSF81901">
    <property type="entry name" value="HCP-like"/>
    <property type="match status" value="2"/>
</dbReference>
<protein>
    <submittedName>
        <fullName evidence="2">Secretory immunoglobulin A-binding protein EsiB</fullName>
    </submittedName>
    <submittedName>
        <fullName evidence="3">Sel1 repeat family protein</fullName>
    </submittedName>
</protein>
<dbReference type="AlphaFoldDB" id="A0A7K3MMQ0"/>
<dbReference type="InterPro" id="IPR006597">
    <property type="entry name" value="Sel1-like"/>
</dbReference>
<sequence>MKNFKLILLLIAFSVSHVVSLGQEIDTLNQLLDSANQGYSSAQNKIGVEYEKQKKHTEAIKWFLKAAEQNNVDAFLNLAKKYYSGEGVEKDMKIAFDYYLKAANLGHPKAEHNIGILYCYGIGVAADENEGIKWIRKAALKFTPSQHWLGSYYWERAIQAGKSKYNDERNKTYEYYEEAIKWLTLAADNGDVEAAINVANYLYKKENNPRKAMRYILIACEQKDANALKMYEEITGTSYSSLGKDFKNKVKTYTGNYPLGGHLTNRYKNNDTTYEYYELGNMRMFHGKFSVIASNAEGVISGSTLSIVGQFKDDYREGEWKVKYINNTFKREYDITMNYQNGKLNGAFECVTKDVKTGNVLIAEQTFYKNNIIVKKFTRKDIDGYYEEAGIDDEGNAHGKFIINSATGKIQGDFLHGTCNNFRYINLQTGDTEKRTPKNKCPISASWVYNDEHIMYSLHYIRDFSRGLSDPWRWFK</sequence>
<dbReference type="EMBL" id="BLLS01000185">
    <property type="protein sequence ID" value="GFH88315.1"/>
    <property type="molecule type" value="Genomic_DNA"/>
</dbReference>
<dbReference type="Proteomes" id="UP000298073">
    <property type="component" value="Unassembled WGS sequence"/>
</dbReference>
<feature type="chain" id="PRO_5036206391" evidence="1">
    <location>
        <begin position="22"/>
        <end position="476"/>
    </location>
</feature>
<dbReference type="EMBL" id="SPPV01000017">
    <property type="protein sequence ID" value="TFU49627.1"/>
    <property type="molecule type" value="Genomic_DNA"/>
</dbReference>
<dbReference type="RefSeq" id="WP_135037569.1">
    <property type="nucleotide sequence ID" value="NZ_BLLS01000185.1"/>
</dbReference>
<dbReference type="Pfam" id="PF08238">
    <property type="entry name" value="Sel1"/>
    <property type="match status" value="5"/>
</dbReference>
<dbReference type="InterPro" id="IPR011990">
    <property type="entry name" value="TPR-like_helical_dom_sf"/>
</dbReference>
<dbReference type="Proteomes" id="UP000491181">
    <property type="component" value="Unassembled WGS sequence"/>
</dbReference>
<proteinExistence type="predicted"/>
<name>A0A7K3MMQ0_9BACE</name>
<dbReference type="PANTHER" id="PTHR11102">
    <property type="entry name" value="SEL-1-LIKE PROTEIN"/>
    <property type="match status" value="1"/>
</dbReference>
<accession>A0A7K3MMQ0</accession>
<evidence type="ECO:0000256" key="1">
    <source>
        <dbReference type="SAM" id="SignalP"/>
    </source>
</evidence>
<reference evidence="2 5" key="2">
    <citation type="journal article" date="2020" name="Microbiome">
        <title>Single-cell genomics of uncultured bacteria reveals dietary fiber responders in the mouse gut microbiota.</title>
        <authorList>
            <person name="Chijiiwa R."/>
            <person name="Hosokawa M."/>
            <person name="Kogawa M."/>
            <person name="Nishikawa Y."/>
            <person name="Ide K."/>
            <person name="Sakanashi C."/>
            <person name="Takahashi K."/>
            <person name="Takeyama H."/>
        </authorList>
    </citation>
    <scope>NUCLEOTIDE SEQUENCE [LARGE SCALE GENOMIC DNA]</scope>
    <source>
        <strain evidence="2">IMSAGC_001</strain>
    </source>
</reference>